<sequence length="123" mass="13839">MAEARKRLAQAAAHEREADAAVTQATAAMQHEYDYALKCDDDGAVEAFGRWLPIGRKAILAARDVARQTALDRTVAQVAFMEAQAALEVVETLMAQQREEARREEERREQQRLDDLWRKGGKA</sequence>
<protein>
    <submittedName>
        <fullName evidence="2">Uncharacterized protein</fullName>
    </submittedName>
</protein>
<name>A0A023D1S1_ACIMT</name>
<keyword evidence="3" id="KW-1185">Reference proteome</keyword>
<dbReference type="GO" id="GO:0009288">
    <property type="term" value="C:bacterial-type flagellum"/>
    <property type="evidence" value="ECO:0007669"/>
    <property type="project" value="InterPro"/>
</dbReference>
<evidence type="ECO:0000313" key="2">
    <source>
        <dbReference type="EMBL" id="GAJ27751.1"/>
    </source>
</evidence>
<feature type="compositionally biased region" description="Basic and acidic residues" evidence="1">
    <location>
        <begin position="97"/>
        <end position="123"/>
    </location>
</feature>
<evidence type="ECO:0000256" key="1">
    <source>
        <dbReference type="SAM" id="MobiDB-lite"/>
    </source>
</evidence>
<organism evidence="2 3">
    <name type="scientific">Acidomonas methanolica NBRC 104435</name>
    <dbReference type="NCBI Taxonomy" id="1231351"/>
    <lineage>
        <taxon>Bacteria</taxon>
        <taxon>Pseudomonadati</taxon>
        <taxon>Pseudomonadota</taxon>
        <taxon>Alphaproteobacteria</taxon>
        <taxon>Acetobacterales</taxon>
        <taxon>Acetobacteraceae</taxon>
        <taxon>Acidomonas</taxon>
    </lineage>
</organism>
<reference evidence="2 3" key="2">
    <citation type="journal article" date="2014" name="FEMS Microbiol. Lett.">
        <title>Draft genomic DNA sequence of the facultatively methylotrophic bacterium Acidomonas methanolica type strain MB58.</title>
        <authorList>
            <person name="Higashiura N."/>
            <person name="Hadano H."/>
            <person name="Hirakawa H."/>
            <person name="Matsutani M."/>
            <person name="Takabe S."/>
            <person name="Matsushita K."/>
            <person name="Azuma Y."/>
        </authorList>
    </citation>
    <scope>NUCLEOTIDE SEQUENCE [LARGE SCALE GENOMIC DNA]</scope>
    <source>
        <strain evidence="2 3">MB58</strain>
    </source>
</reference>
<dbReference type="Pfam" id="PF02050">
    <property type="entry name" value="FliJ"/>
    <property type="match status" value="1"/>
</dbReference>
<proteinExistence type="predicted"/>
<dbReference type="Proteomes" id="UP000019760">
    <property type="component" value="Unassembled WGS sequence"/>
</dbReference>
<comment type="caution">
    <text evidence="2">The sequence shown here is derived from an EMBL/GenBank/DDBJ whole genome shotgun (WGS) entry which is preliminary data.</text>
</comment>
<feature type="region of interest" description="Disordered" evidence="1">
    <location>
        <begin position="96"/>
        <end position="123"/>
    </location>
</feature>
<reference evidence="3" key="1">
    <citation type="journal article" date="2014" name="FEMS Microbiol. Lett.">
        <title>Draft Genomic DNA Sequence of the Facultatively Methylotrophic Bacterium Acidomonas methanolica type strain MB58.</title>
        <authorList>
            <person name="Higashiura N."/>
            <person name="Hadano H."/>
            <person name="Hirakawa H."/>
            <person name="Matsutani M."/>
            <person name="Takabe S."/>
            <person name="Matsushita K."/>
            <person name="Azuma Y."/>
        </authorList>
    </citation>
    <scope>NUCLEOTIDE SEQUENCE [LARGE SCALE GENOMIC DNA]</scope>
    <source>
        <strain evidence="3">MB58</strain>
    </source>
</reference>
<dbReference type="InterPro" id="IPR012823">
    <property type="entry name" value="Flagell_FliJ"/>
</dbReference>
<dbReference type="AlphaFoldDB" id="A0A023D1S1"/>
<gene>
    <name evidence="2" type="ORF">Amme_005_139</name>
</gene>
<dbReference type="EMBL" id="BAND01000005">
    <property type="protein sequence ID" value="GAJ27751.1"/>
    <property type="molecule type" value="Genomic_DNA"/>
</dbReference>
<dbReference type="GO" id="GO:0071973">
    <property type="term" value="P:bacterial-type flagellum-dependent cell motility"/>
    <property type="evidence" value="ECO:0007669"/>
    <property type="project" value="InterPro"/>
</dbReference>
<accession>A0A023D1S1</accession>
<evidence type="ECO:0000313" key="3">
    <source>
        <dbReference type="Proteomes" id="UP000019760"/>
    </source>
</evidence>